<feature type="transmembrane region" description="Helical" evidence="13">
    <location>
        <begin position="43"/>
        <end position="65"/>
    </location>
</feature>
<feature type="domain" description="ABC transporter" evidence="14">
    <location>
        <begin position="367"/>
        <end position="603"/>
    </location>
</feature>
<evidence type="ECO:0000259" key="15">
    <source>
        <dbReference type="PROSITE" id="PS50929"/>
    </source>
</evidence>
<comment type="similarity">
    <text evidence="2">Belongs to the ABC transporter superfamily. ABCB family. Multidrug resistance exporter (TC 3.A.1.201) subfamily.</text>
</comment>
<evidence type="ECO:0000256" key="10">
    <source>
        <dbReference type="ARBA" id="ARBA00023136"/>
    </source>
</evidence>
<feature type="transmembrane region" description="Helical" evidence="13">
    <location>
        <begin position="91"/>
        <end position="116"/>
    </location>
</feature>
<dbReference type="GO" id="GO:0090374">
    <property type="term" value="P:oligopeptide export from mitochondrion"/>
    <property type="evidence" value="ECO:0007669"/>
    <property type="project" value="TreeGrafter"/>
</dbReference>
<reference evidence="16" key="1">
    <citation type="submission" date="2014-05" db="EMBL/GenBank/DDBJ databases">
        <title>Species specificity of ATP-dependent effluxin a liver fluke Opisthorchis felineus.</title>
        <authorList>
            <person name="Pirozhkova D.S."/>
            <person name="Tsyganov M.A."/>
        </authorList>
    </citation>
    <scope>NUCLEOTIDE SEQUENCE</scope>
</reference>
<dbReference type="FunFam" id="3.40.50.300:FF:000479">
    <property type="entry name" value="Multidrug resistance protein 1A"/>
    <property type="match status" value="1"/>
</dbReference>
<evidence type="ECO:0000256" key="4">
    <source>
        <dbReference type="ARBA" id="ARBA00022692"/>
    </source>
</evidence>
<dbReference type="GO" id="GO:0005743">
    <property type="term" value="C:mitochondrial inner membrane"/>
    <property type="evidence" value="ECO:0007669"/>
    <property type="project" value="TreeGrafter"/>
</dbReference>
<feature type="domain" description="ABC transporter" evidence="14">
    <location>
        <begin position="1018"/>
        <end position="1260"/>
    </location>
</feature>
<dbReference type="InterPro" id="IPR036640">
    <property type="entry name" value="ABC1_TM_sf"/>
</dbReference>
<evidence type="ECO:0000256" key="7">
    <source>
        <dbReference type="ARBA" id="ARBA00022840"/>
    </source>
</evidence>
<dbReference type="PANTHER" id="PTHR43394:SF27">
    <property type="entry name" value="ATP-DEPENDENT TRANSLOCASE ABCB1-LIKE"/>
    <property type="match status" value="1"/>
</dbReference>
<feature type="transmembrane region" description="Helical" evidence="13">
    <location>
        <begin position="222"/>
        <end position="245"/>
    </location>
</feature>
<dbReference type="GO" id="GO:0015421">
    <property type="term" value="F:ABC-type oligopeptide transporter activity"/>
    <property type="evidence" value="ECO:0007669"/>
    <property type="project" value="TreeGrafter"/>
</dbReference>
<evidence type="ECO:0000256" key="5">
    <source>
        <dbReference type="ARBA" id="ARBA00022737"/>
    </source>
</evidence>
<keyword evidence="3" id="KW-0813">Transport</keyword>
<evidence type="ECO:0000256" key="12">
    <source>
        <dbReference type="SAM" id="MobiDB-lite"/>
    </source>
</evidence>
<sequence>MRRRGKGNAKDEEGGNAVESNEYVYPKVRYFGLFRYSDWREKICLVIGLLLAVGVGVSAPSNILVFRQLVNVFSQAGPGQPFSASDVNPNIIWFAILGTLVLVAAFTQTALIEIAAKRQLRRIRLLYFKAILRQDVPWFDAQSTGALISTLSENTEQIETGIGPKLSEFTQNISGFVAGIVIAFSTNWKQSLVACAMLPLVVVAFSLFGVLMKYFTVKELQAYSSAGSIAGEVLAAIRTVVAFGGEEKELKRYTRELHTAEAVGIRKNTAIGGVGGSITLSVYCSAALIFWYGIKLINDNETDAGSVVLVFINIIMGSIYLGNALPCFQFFINARSAAQVVFGTIERDPPIDKDRPGLKLPNFVGNITFTDIDFSYPKRPDIQILKKFNLNLESGKTVALVGPSGSGKSTIVQLLLRFYDPTSGVIKVEGTDIRELDLKAFRAQLGCVQQEPILFEGTVSENIRLGKMDATQEEIEEAAKLANAHDFILRLPNGYETKLAERGGGISGGQKQRIAIARALVSKPRLLLLDEATSALDTRSERIVQEALERASTGRTCVVVAHRLSTIRNADLILVLKNGVIWEAGNHDELVAKNGLYATMLSSQKQSDKVAEIEGDSEDDQAENGAPESEKKLKFQDDSVWQLDADNESVSESMASTMNFRQRGSSVSQQMREKFQKIRHSPVARLLKLNRPELLHIVLGCICCVIAGGVQPAFAILYSQLFDIFRQISLGQVDQDLVNLIVGMMALIGFISFFAGIGQGYFFGVSGERLTVRLRSLYFKSILEQEMGWFDLPENQAGALTAKLAVDASKVKSISGSQLGTLLQAIVLLVTSLVVGLVYSWQLTLLFLLFFPLLVIAGMFQIRSAAGVNRSEDQAAVMRIAQEAISSGRTIFSLNLEDYFCERYQRVMAGSYKTVIKNCLLSALVYGLSQSVALFAFSAVFSLGAHLVEQGEINVLALFRTFSVLNMGAQSLGRSTSFGPEAKKAIKSARGILSTIDRISRIPRNVGLVPDVPFTGKLTFKHLYFRYPTRKELRILRNFSHTVEPSQAVALVGQSGCGKSTILQLLQRFYDPSNHGPESGVFFDSWNLRDLAPTWVRAQIGIVSQEPNLFNLTLEENIAYGDNTREVPMEEIIAAAKQANIHDFVMSLPQGYQTMAGERGSQLSGGQKQRIAIARALVRQPKLLLLDEATSALDNESERIVQSALDEAMGSRTSVIVAHRLSTVMKSDLIVVLAEGRKIETGPPETLLNLKGAFYALHSAEQNN</sequence>
<accession>A0A076N8U6</accession>
<feature type="region of interest" description="Disordered" evidence="12">
    <location>
        <begin position="609"/>
        <end position="633"/>
    </location>
</feature>
<comment type="subcellular location">
    <subcellularLocation>
        <location evidence="1">Membrane</location>
        <topology evidence="1">Multi-pass membrane protein</topology>
    </subcellularLocation>
</comment>
<dbReference type="InterPro" id="IPR017871">
    <property type="entry name" value="ABC_transporter-like_CS"/>
</dbReference>
<feature type="transmembrane region" description="Helical" evidence="13">
    <location>
        <begin position="694"/>
        <end position="717"/>
    </location>
</feature>
<dbReference type="InterPro" id="IPR039421">
    <property type="entry name" value="Type_1_exporter"/>
</dbReference>
<evidence type="ECO:0000256" key="13">
    <source>
        <dbReference type="SAM" id="Phobius"/>
    </source>
</evidence>
<evidence type="ECO:0000256" key="3">
    <source>
        <dbReference type="ARBA" id="ARBA00022448"/>
    </source>
</evidence>
<dbReference type="CDD" id="cd18578">
    <property type="entry name" value="ABC_6TM_Pgp_ABCB1_D2_like"/>
    <property type="match status" value="1"/>
</dbReference>
<feature type="transmembrane region" description="Helical" evidence="13">
    <location>
        <begin position="192"/>
        <end position="216"/>
    </location>
</feature>
<feature type="compositionally biased region" description="Acidic residues" evidence="12">
    <location>
        <begin position="613"/>
        <end position="622"/>
    </location>
</feature>
<evidence type="ECO:0000256" key="9">
    <source>
        <dbReference type="ARBA" id="ARBA00022989"/>
    </source>
</evidence>
<dbReference type="PROSITE" id="PS50893">
    <property type="entry name" value="ABC_TRANSPORTER_2"/>
    <property type="match status" value="2"/>
</dbReference>
<evidence type="ECO:0000313" key="16">
    <source>
        <dbReference type="EMBL" id="AIJ28498.1"/>
    </source>
</evidence>
<evidence type="ECO:0000256" key="6">
    <source>
        <dbReference type="ARBA" id="ARBA00022741"/>
    </source>
</evidence>
<keyword evidence="9 13" id="KW-1133">Transmembrane helix</keyword>
<dbReference type="PROSITE" id="PS00211">
    <property type="entry name" value="ABC_TRANSPORTER_1"/>
    <property type="match status" value="2"/>
</dbReference>
<dbReference type="PROSITE" id="PS50929">
    <property type="entry name" value="ABC_TM1F"/>
    <property type="match status" value="2"/>
</dbReference>
<keyword evidence="5" id="KW-0677">Repeat</keyword>
<keyword evidence="11" id="KW-0325">Glycoprotein</keyword>
<protein>
    <submittedName>
        <fullName evidence="16">ATP-binding cassette subfamily transporter B1 member 4</fullName>
    </submittedName>
</protein>
<organism evidence="16">
    <name type="scientific">Opisthorchis felineus</name>
    <dbReference type="NCBI Taxonomy" id="147828"/>
    <lineage>
        <taxon>Eukaryota</taxon>
        <taxon>Metazoa</taxon>
        <taxon>Spiralia</taxon>
        <taxon>Lophotrochozoa</taxon>
        <taxon>Platyhelminthes</taxon>
        <taxon>Trematoda</taxon>
        <taxon>Digenea</taxon>
        <taxon>Opisthorchiida</taxon>
        <taxon>Opisthorchiata</taxon>
        <taxon>Opisthorchiidae</taxon>
        <taxon>Opisthorchis</taxon>
    </lineage>
</organism>
<dbReference type="InterPro" id="IPR027417">
    <property type="entry name" value="P-loop_NTPase"/>
</dbReference>
<name>A0A076N8U6_OPIFE</name>
<dbReference type="InterPro" id="IPR003439">
    <property type="entry name" value="ABC_transporter-like_ATP-bd"/>
</dbReference>
<evidence type="ECO:0000256" key="2">
    <source>
        <dbReference type="ARBA" id="ARBA00007577"/>
    </source>
</evidence>
<feature type="domain" description="ABC transmembrane type-1" evidence="15">
    <location>
        <begin position="46"/>
        <end position="333"/>
    </location>
</feature>
<proteinExistence type="evidence at transcript level"/>
<keyword evidence="10 13" id="KW-0472">Membrane</keyword>
<feature type="transmembrane region" description="Helical" evidence="13">
    <location>
        <begin position="274"/>
        <end position="294"/>
    </location>
</feature>
<dbReference type="CDD" id="cd03249">
    <property type="entry name" value="ABC_MTABC3_MDL1_MDL2"/>
    <property type="match status" value="2"/>
</dbReference>
<evidence type="ECO:0000259" key="14">
    <source>
        <dbReference type="PROSITE" id="PS50893"/>
    </source>
</evidence>
<feature type="transmembrane region" description="Helical" evidence="13">
    <location>
        <begin position="306"/>
        <end position="325"/>
    </location>
</feature>
<dbReference type="SUPFAM" id="SSF52540">
    <property type="entry name" value="P-loop containing nucleoside triphosphate hydrolases"/>
    <property type="match status" value="2"/>
</dbReference>
<dbReference type="GO" id="GO:0005524">
    <property type="term" value="F:ATP binding"/>
    <property type="evidence" value="ECO:0007669"/>
    <property type="project" value="UniProtKB-KW"/>
</dbReference>
<feature type="transmembrane region" description="Helical" evidence="13">
    <location>
        <begin position="845"/>
        <end position="862"/>
    </location>
</feature>
<evidence type="ECO:0000256" key="11">
    <source>
        <dbReference type="ARBA" id="ARBA00023180"/>
    </source>
</evidence>
<dbReference type="Pfam" id="PF00664">
    <property type="entry name" value="ABC_membrane"/>
    <property type="match status" value="2"/>
</dbReference>
<dbReference type="EMBL" id="KJ830771">
    <property type="protein sequence ID" value="AIJ28498.1"/>
    <property type="molecule type" value="mRNA"/>
</dbReference>
<dbReference type="GO" id="GO:0016887">
    <property type="term" value="F:ATP hydrolysis activity"/>
    <property type="evidence" value="ECO:0007669"/>
    <property type="project" value="InterPro"/>
</dbReference>
<dbReference type="SMART" id="SM00382">
    <property type="entry name" value="AAA"/>
    <property type="match status" value="2"/>
</dbReference>
<evidence type="ECO:0000256" key="8">
    <source>
        <dbReference type="ARBA" id="ARBA00022967"/>
    </source>
</evidence>
<keyword evidence="7 16" id="KW-0067">ATP-binding</keyword>
<dbReference type="AlphaFoldDB" id="A0A076N8U6"/>
<dbReference type="FunFam" id="3.40.50.300:FF:000205">
    <property type="entry name" value="ABC transporter B family member 4"/>
    <property type="match status" value="1"/>
</dbReference>
<dbReference type="Pfam" id="PF00005">
    <property type="entry name" value="ABC_tran"/>
    <property type="match status" value="2"/>
</dbReference>
<dbReference type="Gene3D" id="1.20.1560.10">
    <property type="entry name" value="ABC transporter type 1, transmembrane domain"/>
    <property type="match status" value="1"/>
</dbReference>
<dbReference type="SUPFAM" id="SSF90123">
    <property type="entry name" value="ABC transporter transmembrane region"/>
    <property type="match status" value="2"/>
</dbReference>
<dbReference type="InterPro" id="IPR003593">
    <property type="entry name" value="AAA+_ATPase"/>
</dbReference>
<evidence type="ECO:0000256" key="1">
    <source>
        <dbReference type="ARBA" id="ARBA00004141"/>
    </source>
</evidence>
<dbReference type="InterPro" id="IPR011527">
    <property type="entry name" value="ABC1_TM_dom"/>
</dbReference>
<feature type="transmembrane region" description="Helical" evidence="13">
    <location>
        <begin position="923"/>
        <end position="948"/>
    </location>
</feature>
<dbReference type="Gene3D" id="3.40.50.300">
    <property type="entry name" value="P-loop containing nucleotide triphosphate hydrolases"/>
    <property type="match status" value="2"/>
</dbReference>
<feature type="transmembrane region" description="Helical" evidence="13">
    <location>
        <begin position="819"/>
        <end position="839"/>
    </location>
</feature>
<dbReference type="PANTHER" id="PTHR43394">
    <property type="entry name" value="ATP-DEPENDENT PERMEASE MDL1, MITOCHONDRIAL"/>
    <property type="match status" value="1"/>
</dbReference>
<feature type="domain" description="ABC transmembrane type-1" evidence="15">
    <location>
        <begin position="698"/>
        <end position="984"/>
    </location>
</feature>
<keyword evidence="8" id="KW-1278">Translocase</keyword>
<feature type="transmembrane region" description="Helical" evidence="13">
    <location>
        <begin position="737"/>
        <end position="763"/>
    </location>
</feature>
<keyword evidence="4 13" id="KW-0812">Transmembrane</keyword>
<dbReference type="CDD" id="cd18577">
    <property type="entry name" value="ABC_6TM_Pgp_ABCB1_D1_like"/>
    <property type="match status" value="1"/>
</dbReference>
<keyword evidence="6" id="KW-0547">Nucleotide-binding</keyword>